<reference evidence="1 2" key="1">
    <citation type="journal article" date="2019" name="Emerg. Microbes Infect.">
        <title>Comprehensive subspecies identification of 175 nontuberculous mycobacteria species based on 7547 genomic profiles.</title>
        <authorList>
            <person name="Matsumoto Y."/>
            <person name="Kinjo T."/>
            <person name="Motooka D."/>
            <person name="Nabeya D."/>
            <person name="Jung N."/>
            <person name="Uechi K."/>
            <person name="Horii T."/>
            <person name="Iida T."/>
            <person name="Fujita J."/>
            <person name="Nakamura S."/>
        </authorList>
    </citation>
    <scope>NUCLEOTIDE SEQUENCE [LARGE SCALE GENOMIC DNA]</scope>
    <source>
        <strain evidence="1 2">JCM 30395</strain>
    </source>
</reference>
<dbReference type="AlphaFoldDB" id="A0A7I7SS14"/>
<dbReference type="Proteomes" id="UP000466445">
    <property type="component" value="Chromosome"/>
</dbReference>
<proteinExistence type="predicted"/>
<dbReference type="KEGG" id="msar:MSAR_20750"/>
<protein>
    <submittedName>
        <fullName evidence="1">Uncharacterized protein</fullName>
    </submittedName>
</protein>
<accession>A0A7I7SS14</accession>
<gene>
    <name evidence="1" type="ORF">MSAR_20750</name>
</gene>
<organism evidence="1 2">
    <name type="scientific">Mycolicibacterium sarraceniae</name>
    <dbReference type="NCBI Taxonomy" id="1534348"/>
    <lineage>
        <taxon>Bacteria</taxon>
        <taxon>Bacillati</taxon>
        <taxon>Actinomycetota</taxon>
        <taxon>Actinomycetes</taxon>
        <taxon>Mycobacteriales</taxon>
        <taxon>Mycobacteriaceae</taxon>
        <taxon>Mycolicibacterium</taxon>
    </lineage>
</organism>
<evidence type="ECO:0000313" key="1">
    <source>
        <dbReference type="EMBL" id="BBY58939.1"/>
    </source>
</evidence>
<dbReference type="EMBL" id="AP022595">
    <property type="protein sequence ID" value="BBY58939.1"/>
    <property type="molecule type" value="Genomic_DNA"/>
</dbReference>
<keyword evidence="2" id="KW-1185">Reference proteome</keyword>
<name>A0A7I7SS14_9MYCO</name>
<sequence length="100" mass="9703">MSLGGNVWPPPNGGCWVGVGVGDGVGVVGGETVGLLVGKLGSPPGPQPGHLAAPSVVVLQPAAAATSNAAATPALMPWDIRTGELLPVECQGTQSVAEVT</sequence>
<evidence type="ECO:0000313" key="2">
    <source>
        <dbReference type="Proteomes" id="UP000466445"/>
    </source>
</evidence>